<dbReference type="GO" id="GO:0000155">
    <property type="term" value="F:phosphorelay sensor kinase activity"/>
    <property type="evidence" value="ECO:0007669"/>
    <property type="project" value="InterPro"/>
</dbReference>
<comment type="catalytic activity">
    <reaction evidence="1">
        <text>ATP + protein L-histidine = ADP + protein N-phospho-L-histidine.</text>
        <dbReference type="EC" id="2.7.13.3"/>
    </reaction>
</comment>
<evidence type="ECO:0000256" key="1">
    <source>
        <dbReference type="ARBA" id="ARBA00000085"/>
    </source>
</evidence>
<keyword evidence="10" id="KW-0812">Transmembrane</keyword>
<keyword evidence="7" id="KW-0067">ATP-binding</keyword>
<keyword evidence="5" id="KW-0547">Nucleotide-binding</keyword>
<keyword evidence="3" id="KW-0597">Phosphoprotein</keyword>
<dbReference type="EMBL" id="PJOS01000155">
    <property type="protein sequence ID" value="PKT67668.1"/>
    <property type="molecule type" value="Genomic_DNA"/>
</dbReference>
<dbReference type="PANTHER" id="PTHR24421">
    <property type="entry name" value="NITRATE/NITRITE SENSOR PROTEIN NARX-RELATED"/>
    <property type="match status" value="1"/>
</dbReference>
<feature type="domain" description="Histidine kinase/HSP90-like ATPase" evidence="11">
    <location>
        <begin position="459"/>
        <end position="548"/>
    </location>
</feature>
<feature type="transmembrane region" description="Helical" evidence="10">
    <location>
        <begin position="293"/>
        <end position="310"/>
    </location>
</feature>
<evidence type="ECO:0000256" key="6">
    <source>
        <dbReference type="ARBA" id="ARBA00022777"/>
    </source>
</evidence>
<dbReference type="InterPro" id="IPR050482">
    <property type="entry name" value="Sensor_HK_TwoCompSys"/>
</dbReference>
<evidence type="ECO:0000256" key="2">
    <source>
        <dbReference type="ARBA" id="ARBA00012438"/>
    </source>
</evidence>
<dbReference type="EC" id="2.7.13.3" evidence="2"/>
<dbReference type="InterPro" id="IPR011712">
    <property type="entry name" value="Sig_transdc_His_kin_sub3_dim/P"/>
</dbReference>
<dbReference type="OrthoDB" id="227596at2"/>
<name>A0A2I0SCH8_9ACTN</name>
<organism evidence="13 14">
    <name type="scientific">Streptomyces populi</name>
    <dbReference type="NCBI Taxonomy" id="2058924"/>
    <lineage>
        <taxon>Bacteria</taxon>
        <taxon>Bacillati</taxon>
        <taxon>Actinomycetota</taxon>
        <taxon>Actinomycetes</taxon>
        <taxon>Kitasatosporales</taxon>
        <taxon>Streptomycetaceae</taxon>
        <taxon>Streptomyces</taxon>
    </lineage>
</organism>
<dbReference type="InterPro" id="IPR003594">
    <property type="entry name" value="HATPase_dom"/>
</dbReference>
<evidence type="ECO:0000256" key="5">
    <source>
        <dbReference type="ARBA" id="ARBA00022741"/>
    </source>
</evidence>
<keyword evidence="14" id="KW-1185">Reference proteome</keyword>
<feature type="transmembrane region" description="Helical" evidence="10">
    <location>
        <begin position="181"/>
        <end position="202"/>
    </location>
</feature>
<dbReference type="SUPFAM" id="SSF55874">
    <property type="entry name" value="ATPase domain of HSP90 chaperone/DNA topoisomerase II/histidine kinase"/>
    <property type="match status" value="1"/>
</dbReference>
<feature type="transmembrane region" description="Helical" evidence="10">
    <location>
        <begin position="155"/>
        <end position="172"/>
    </location>
</feature>
<feature type="transmembrane region" description="Helical" evidence="10">
    <location>
        <begin position="229"/>
        <end position="247"/>
    </location>
</feature>
<reference evidence="13 14" key="1">
    <citation type="submission" date="2017-12" db="EMBL/GenBank/DDBJ databases">
        <title>Streptomyces populusis sp. nov., a novel endophytic actinobacterium isolated from stems of Populus adenopoda Maxim.</title>
        <authorList>
            <person name="Wang Z."/>
        </authorList>
    </citation>
    <scope>NUCLEOTIDE SEQUENCE [LARGE SCALE GENOMIC DNA]</scope>
    <source>
        <strain evidence="13 14">A249</strain>
    </source>
</reference>
<feature type="compositionally biased region" description="Basic and acidic residues" evidence="9">
    <location>
        <begin position="37"/>
        <end position="47"/>
    </location>
</feature>
<proteinExistence type="predicted"/>
<dbReference type="Pfam" id="PF07730">
    <property type="entry name" value="HisKA_3"/>
    <property type="match status" value="1"/>
</dbReference>
<feature type="compositionally biased region" description="Pro residues" evidence="9">
    <location>
        <begin position="1"/>
        <end position="12"/>
    </location>
</feature>
<protein>
    <recommendedName>
        <fullName evidence="2">histidine kinase</fullName>
        <ecNumber evidence="2">2.7.13.3</ecNumber>
    </recommendedName>
</protein>
<dbReference type="Gene3D" id="3.30.565.10">
    <property type="entry name" value="Histidine kinase-like ATPase, C-terminal domain"/>
    <property type="match status" value="1"/>
</dbReference>
<dbReference type="GO" id="GO:0005524">
    <property type="term" value="F:ATP binding"/>
    <property type="evidence" value="ECO:0007669"/>
    <property type="project" value="UniProtKB-KW"/>
</dbReference>
<evidence type="ECO:0000256" key="10">
    <source>
        <dbReference type="SAM" id="Phobius"/>
    </source>
</evidence>
<feature type="compositionally biased region" description="Low complexity" evidence="9">
    <location>
        <begin position="82"/>
        <end position="103"/>
    </location>
</feature>
<evidence type="ECO:0000259" key="12">
    <source>
        <dbReference type="Pfam" id="PF07730"/>
    </source>
</evidence>
<keyword evidence="10" id="KW-0472">Membrane</keyword>
<evidence type="ECO:0000313" key="14">
    <source>
        <dbReference type="Proteomes" id="UP000236178"/>
    </source>
</evidence>
<keyword evidence="4" id="KW-0808">Transferase</keyword>
<feature type="region of interest" description="Disordered" evidence="9">
    <location>
        <begin position="549"/>
        <end position="574"/>
    </location>
</feature>
<dbReference type="PANTHER" id="PTHR24421:SF10">
    <property type="entry name" value="NITRATE_NITRITE SENSOR PROTEIN NARQ"/>
    <property type="match status" value="1"/>
</dbReference>
<evidence type="ECO:0000313" key="13">
    <source>
        <dbReference type="EMBL" id="PKT67668.1"/>
    </source>
</evidence>
<evidence type="ECO:0000256" key="7">
    <source>
        <dbReference type="ARBA" id="ARBA00022840"/>
    </source>
</evidence>
<comment type="caution">
    <text evidence="13">The sequence shown here is derived from an EMBL/GenBank/DDBJ whole genome shotgun (WGS) entry which is preliminary data.</text>
</comment>
<dbReference type="Gene3D" id="1.20.5.1930">
    <property type="match status" value="1"/>
</dbReference>
<feature type="transmembrane region" description="Helical" evidence="10">
    <location>
        <begin position="254"/>
        <end position="273"/>
    </location>
</feature>
<keyword evidence="10" id="KW-1133">Transmembrane helix</keyword>
<evidence type="ECO:0000256" key="4">
    <source>
        <dbReference type="ARBA" id="ARBA00022679"/>
    </source>
</evidence>
<evidence type="ECO:0000256" key="3">
    <source>
        <dbReference type="ARBA" id="ARBA00022553"/>
    </source>
</evidence>
<evidence type="ECO:0000256" key="8">
    <source>
        <dbReference type="ARBA" id="ARBA00023012"/>
    </source>
</evidence>
<dbReference type="AlphaFoldDB" id="A0A2I0SCH8"/>
<keyword evidence="6 13" id="KW-0418">Kinase</keyword>
<feature type="compositionally biased region" description="Basic and acidic residues" evidence="9">
    <location>
        <begin position="559"/>
        <end position="574"/>
    </location>
</feature>
<dbReference type="Proteomes" id="UP000236178">
    <property type="component" value="Unassembled WGS sequence"/>
</dbReference>
<accession>A0A2I0SCH8</accession>
<dbReference type="GO" id="GO:0016020">
    <property type="term" value="C:membrane"/>
    <property type="evidence" value="ECO:0007669"/>
    <property type="project" value="InterPro"/>
</dbReference>
<dbReference type="CDD" id="cd16917">
    <property type="entry name" value="HATPase_UhpB-NarQ-NarX-like"/>
    <property type="match status" value="1"/>
</dbReference>
<evidence type="ECO:0000256" key="9">
    <source>
        <dbReference type="SAM" id="MobiDB-lite"/>
    </source>
</evidence>
<gene>
    <name evidence="13" type="ORF">CW362_39195</name>
</gene>
<dbReference type="GO" id="GO:0046983">
    <property type="term" value="F:protein dimerization activity"/>
    <property type="evidence" value="ECO:0007669"/>
    <property type="project" value="InterPro"/>
</dbReference>
<feature type="domain" description="Signal transduction histidine kinase subgroup 3 dimerisation and phosphoacceptor" evidence="12">
    <location>
        <begin position="339"/>
        <end position="404"/>
    </location>
</feature>
<feature type="region of interest" description="Disordered" evidence="9">
    <location>
        <begin position="1"/>
        <end position="106"/>
    </location>
</feature>
<dbReference type="InterPro" id="IPR036890">
    <property type="entry name" value="HATPase_C_sf"/>
</dbReference>
<dbReference type="Pfam" id="PF02518">
    <property type="entry name" value="HATPase_c"/>
    <property type="match status" value="1"/>
</dbReference>
<keyword evidence="8" id="KW-0902">Two-component regulatory system</keyword>
<feature type="compositionally biased region" description="Low complexity" evidence="9">
    <location>
        <begin position="13"/>
        <end position="23"/>
    </location>
</feature>
<evidence type="ECO:0000259" key="11">
    <source>
        <dbReference type="Pfam" id="PF02518"/>
    </source>
</evidence>
<sequence length="574" mass="59701">MSGDPAAPPAAPPWSSASIASEAVPAGPHPRRPLVPRVDDVTSEEYRPPIGEQPKLSDAPSPRPEPPAPTISAPTVPASTISAPTVPASTVPAPTGSAPAAVSVGGGRRGGGRAQALAQVPLRLLSFLRGILTELAVPAAAPLPPLSRPRRLNRLPHVVVCLIALGLGLAAMDELSDGHHLGFPLGTLSGFVVGAAVAFALWRPVPAWWLSLGATVVADVPGPALGTDWPWSSSTMTAQAVVLFLLALRTPTRVAVGALSLTALATYVLQGLATRPTYPPAALLGGPSYHPTGAPAVIVFATVVLLGTALRGRREARTQLVEQASLTEEERARRTVLEERSRIARELHDVVAHHMSVISIQAQVAPHLVENPTDELKENLEGIRQNALEALTELRRVLGVLRSENPEDPYGLGTGAGVAPDAPQPTLSRLDALVENTRAAGLDVTTEIAGEQLPLAPGVELSAYRIIQEALSNALRHAPGSAVKVELWHFPRGLQVRVVNSRPRHPAPPSPGAGHGLLGMRERVAMLGGTLVTSETSCGGFAVVAFLPGNGTAPTDATARTDDTPTGPRGEETP</sequence>